<dbReference type="PANTHER" id="PTHR33164:SF95">
    <property type="entry name" value="TRANSCRIPTIONAL REGULATOR"/>
    <property type="match status" value="1"/>
</dbReference>
<reference evidence="3 5" key="2">
    <citation type="submission" date="2024-09" db="EMBL/GenBank/DDBJ databases">
        <title>Description of Labrys sedimenti sp. nov., isolated from a diclofenac-degrading enrichment culture, and genome-based reclassification of Labrys portucalensis as a later heterotypic synonym of Labrys neptuniae.</title>
        <authorList>
            <person name="Tancsics A."/>
            <person name="Csepanyi A."/>
        </authorList>
    </citation>
    <scope>NUCLEOTIDE SEQUENCE [LARGE SCALE GENOMIC DNA]</scope>
    <source>
        <strain evidence="3 5">LMG 23412</strain>
    </source>
</reference>
<gene>
    <name evidence="2" type="ORF">ABXS05_19150</name>
    <name evidence="3" type="ORF">ACETRX_29975</name>
</gene>
<name>A0ABV3PPX5_9HYPH</name>
<protein>
    <submittedName>
        <fullName evidence="2">MarR family transcriptional regulator</fullName>
    </submittedName>
    <submittedName>
        <fullName evidence="3">MarR family winged helix-turn-helix transcriptional regulator</fullName>
    </submittedName>
</protein>
<organism evidence="2 4">
    <name type="scientific">Labrys neptuniae</name>
    <dbReference type="NCBI Taxonomy" id="376174"/>
    <lineage>
        <taxon>Bacteria</taxon>
        <taxon>Pseudomonadati</taxon>
        <taxon>Pseudomonadota</taxon>
        <taxon>Alphaproteobacteria</taxon>
        <taxon>Hyphomicrobiales</taxon>
        <taxon>Xanthobacteraceae</taxon>
        <taxon>Labrys</taxon>
    </lineage>
</organism>
<dbReference type="Gene3D" id="1.10.10.10">
    <property type="entry name" value="Winged helix-like DNA-binding domain superfamily/Winged helix DNA-binding domain"/>
    <property type="match status" value="1"/>
</dbReference>
<evidence type="ECO:0000313" key="4">
    <source>
        <dbReference type="Proteomes" id="UP001555786"/>
    </source>
</evidence>
<dbReference type="Pfam" id="PF12802">
    <property type="entry name" value="MarR_2"/>
    <property type="match status" value="1"/>
</dbReference>
<dbReference type="SUPFAM" id="SSF46785">
    <property type="entry name" value="Winged helix' DNA-binding domain"/>
    <property type="match status" value="1"/>
</dbReference>
<dbReference type="InterPro" id="IPR000835">
    <property type="entry name" value="HTH_MarR-typ"/>
</dbReference>
<evidence type="ECO:0000313" key="5">
    <source>
        <dbReference type="Proteomes" id="UP001595190"/>
    </source>
</evidence>
<dbReference type="PANTHER" id="PTHR33164">
    <property type="entry name" value="TRANSCRIPTIONAL REGULATOR, MARR FAMILY"/>
    <property type="match status" value="1"/>
</dbReference>
<dbReference type="PRINTS" id="PR00598">
    <property type="entry name" value="HTHMARR"/>
</dbReference>
<dbReference type="RefSeq" id="WP_311944758.1">
    <property type="nucleotide sequence ID" value="NZ_JAVSCS010000055.1"/>
</dbReference>
<keyword evidence="4" id="KW-1185">Reference proteome</keyword>
<dbReference type="EMBL" id="JBFNQD010000006">
    <property type="protein sequence ID" value="MEW9307679.1"/>
    <property type="molecule type" value="Genomic_DNA"/>
</dbReference>
<comment type="caution">
    <text evidence="2">The sequence shown here is derived from an EMBL/GenBank/DDBJ whole genome shotgun (WGS) entry which is preliminary data.</text>
</comment>
<proteinExistence type="predicted"/>
<dbReference type="InterPro" id="IPR036390">
    <property type="entry name" value="WH_DNA-bd_sf"/>
</dbReference>
<dbReference type="EMBL" id="JBHGPK010000024">
    <property type="protein sequence ID" value="MFC2253896.1"/>
    <property type="molecule type" value="Genomic_DNA"/>
</dbReference>
<dbReference type="Proteomes" id="UP001595190">
    <property type="component" value="Unassembled WGS sequence"/>
</dbReference>
<accession>A0ABV3PPX5</accession>
<sequence>MTDYRLDDQIGFILRQVYQRHAVLFSDGLGEDLTPMQWAVLAKLAELGTSSQNLLGRLTAMDVATVKGVVERLSRRGLIETRPDAEDRRRLVVSLSASGEALYVQLVAKASAVTDLTLAPLSETERGTLRALLDKLR</sequence>
<evidence type="ECO:0000313" key="2">
    <source>
        <dbReference type="EMBL" id="MEW9307679.1"/>
    </source>
</evidence>
<dbReference type="InterPro" id="IPR036388">
    <property type="entry name" value="WH-like_DNA-bd_sf"/>
</dbReference>
<reference evidence="2 4" key="1">
    <citation type="submission" date="2024-07" db="EMBL/GenBank/DDBJ databases">
        <title>Description of Labrys sedimenti sp. nov., isolated from a diclofenac-degrading enrichment culture.</title>
        <authorList>
            <person name="Tancsics A."/>
            <person name="Csepanyi A."/>
        </authorList>
    </citation>
    <scope>NUCLEOTIDE SEQUENCE [LARGE SCALE GENOMIC DNA]</scope>
    <source>
        <strain evidence="2 4">LMG 23578</strain>
    </source>
</reference>
<dbReference type="Proteomes" id="UP001555786">
    <property type="component" value="Unassembled WGS sequence"/>
</dbReference>
<feature type="domain" description="HTH marR-type" evidence="1">
    <location>
        <begin position="7"/>
        <end position="137"/>
    </location>
</feature>
<dbReference type="PROSITE" id="PS50995">
    <property type="entry name" value="HTH_MARR_2"/>
    <property type="match status" value="1"/>
</dbReference>
<evidence type="ECO:0000259" key="1">
    <source>
        <dbReference type="PROSITE" id="PS50995"/>
    </source>
</evidence>
<dbReference type="InterPro" id="IPR039422">
    <property type="entry name" value="MarR/SlyA-like"/>
</dbReference>
<dbReference type="SMART" id="SM00347">
    <property type="entry name" value="HTH_MARR"/>
    <property type="match status" value="1"/>
</dbReference>
<evidence type="ECO:0000313" key="3">
    <source>
        <dbReference type="EMBL" id="MFC2253896.1"/>
    </source>
</evidence>